<keyword evidence="7" id="KW-0653">Protein transport</keyword>
<keyword evidence="3" id="KW-0813">Transport</keyword>
<keyword evidence="8" id="KW-1133">Transmembrane helix</keyword>
<dbReference type="InterPro" id="IPR038072">
    <property type="entry name" value="GspK_central_sf"/>
</dbReference>
<name>A0A6L3T487_9HYPH</name>
<keyword evidence="5" id="KW-0997">Cell inner membrane</keyword>
<dbReference type="Gene3D" id="1.10.40.60">
    <property type="entry name" value="EpsJ-like"/>
    <property type="match status" value="1"/>
</dbReference>
<dbReference type="GO" id="GO:0005886">
    <property type="term" value="C:plasma membrane"/>
    <property type="evidence" value="ECO:0007669"/>
    <property type="project" value="UniProtKB-SubCell"/>
</dbReference>
<dbReference type="InterPro" id="IPR049031">
    <property type="entry name" value="T2SSK_SAM-like_1st"/>
</dbReference>
<evidence type="ECO:0000259" key="10">
    <source>
        <dbReference type="Pfam" id="PF21687"/>
    </source>
</evidence>
<organism evidence="11 12">
    <name type="scientific">Methylobacterium soli</name>
    <dbReference type="NCBI Taxonomy" id="553447"/>
    <lineage>
        <taxon>Bacteria</taxon>
        <taxon>Pseudomonadati</taxon>
        <taxon>Pseudomonadota</taxon>
        <taxon>Alphaproteobacteria</taxon>
        <taxon>Hyphomicrobiales</taxon>
        <taxon>Methylobacteriaceae</taxon>
        <taxon>Methylobacterium</taxon>
    </lineage>
</organism>
<evidence type="ECO:0000256" key="1">
    <source>
        <dbReference type="ARBA" id="ARBA00004533"/>
    </source>
</evidence>
<evidence type="ECO:0000256" key="6">
    <source>
        <dbReference type="ARBA" id="ARBA00022692"/>
    </source>
</evidence>
<evidence type="ECO:0000256" key="8">
    <source>
        <dbReference type="ARBA" id="ARBA00022989"/>
    </source>
</evidence>
<dbReference type="AlphaFoldDB" id="A0A6L3T487"/>
<dbReference type="PANTHER" id="PTHR38831:SF2">
    <property type="entry name" value="TYPE II SECRETION SYSTEM PROTEIN K"/>
    <property type="match status" value="1"/>
</dbReference>
<sequence length="315" mass="32862">MRRARIGGVAMRDGRAETARAGFVLPTVLALLLVLSALAAAVTLRTRTAIALAAASRDRLTLDAEADGIVRLVGLWLALEARGRASPSGLPLNGEPVRCRLGPAHSTTIVLQDQGGLLDLNAAPRPLLEEVLRRLGLSSGDALAVAAQIIDFRDPDDVPEPHGGAESRRYREAGLAYGPRNAPFASPDEIDQLPAVTPEIYAVLRPALTVQNGRGALDPARMERRLAARLPPGALSGPGLGAAALPSDGVRFEISAMVESGRGARAIRSGLVGLDDPGQGAGAILSWRRPSAWEWGPARPDHPACKAVAALFGAS</sequence>
<evidence type="ECO:0000256" key="2">
    <source>
        <dbReference type="ARBA" id="ARBA00007246"/>
    </source>
</evidence>
<dbReference type="OrthoDB" id="8084719at2"/>
<dbReference type="Proteomes" id="UP000474159">
    <property type="component" value="Unassembled WGS sequence"/>
</dbReference>
<protein>
    <submittedName>
        <fullName evidence="11">General secretion pathway protein GspK</fullName>
    </submittedName>
</protein>
<comment type="caution">
    <text evidence="11">The sequence shown here is derived from an EMBL/GenBank/DDBJ whole genome shotgun (WGS) entry which is preliminary data.</text>
</comment>
<keyword evidence="9" id="KW-0472">Membrane</keyword>
<keyword evidence="6" id="KW-0812">Transmembrane</keyword>
<reference evidence="11 12" key="1">
    <citation type="submission" date="2019-09" db="EMBL/GenBank/DDBJ databases">
        <title>YIM 48816 draft genome.</title>
        <authorList>
            <person name="Jiang L."/>
        </authorList>
    </citation>
    <scope>NUCLEOTIDE SEQUENCE [LARGE SCALE GENOMIC DNA]</scope>
    <source>
        <strain evidence="11 12">YIM 48816</strain>
    </source>
</reference>
<accession>A0A6L3T487</accession>
<evidence type="ECO:0000256" key="4">
    <source>
        <dbReference type="ARBA" id="ARBA00022475"/>
    </source>
</evidence>
<evidence type="ECO:0000256" key="5">
    <source>
        <dbReference type="ARBA" id="ARBA00022519"/>
    </source>
</evidence>
<gene>
    <name evidence="11" type="ORF">F6X53_09255</name>
</gene>
<evidence type="ECO:0000313" key="12">
    <source>
        <dbReference type="Proteomes" id="UP000474159"/>
    </source>
</evidence>
<comment type="subcellular location">
    <subcellularLocation>
        <location evidence="1">Cell inner membrane</location>
    </subcellularLocation>
</comment>
<dbReference type="Pfam" id="PF21687">
    <property type="entry name" value="T2SSK_1st"/>
    <property type="match status" value="1"/>
</dbReference>
<evidence type="ECO:0000256" key="3">
    <source>
        <dbReference type="ARBA" id="ARBA00022448"/>
    </source>
</evidence>
<keyword evidence="4" id="KW-1003">Cell membrane</keyword>
<comment type="similarity">
    <text evidence="2">Belongs to the GSP K family.</text>
</comment>
<dbReference type="GO" id="GO:0009306">
    <property type="term" value="P:protein secretion"/>
    <property type="evidence" value="ECO:0007669"/>
    <property type="project" value="InterPro"/>
</dbReference>
<evidence type="ECO:0000256" key="7">
    <source>
        <dbReference type="ARBA" id="ARBA00022927"/>
    </source>
</evidence>
<feature type="domain" description="T2SS protein K first SAM-like" evidence="10">
    <location>
        <begin position="121"/>
        <end position="210"/>
    </location>
</feature>
<dbReference type="EMBL" id="VZZK01000007">
    <property type="protein sequence ID" value="KAB1079924.1"/>
    <property type="molecule type" value="Genomic_DNA"/>
</dbReference>
<dbReference type="SUPFAM" id="SSF158544">
    <property type="entry name" value="GspK insert domain-like"/>
    <property type="match status" value="1"/>
</dbReference>
<dbReference type="PANTHER" id="PTHR38831">
    <property type="entry name" value="TYPE II SECRETION SYSTEM PROTEIN K"/>
    <property type="match status" value="1"/>
</dbReference>
<keyword evidence="12" id="KW-1185">Reference proteome</keyword>
<evidence type="ECO:0000313" key="11">
    <source>
        <dbReference type="EMBL" id="KAB1079924.1"/>
    </source>
</evidence>
<evidence type="ECO:0000256" key="9">
    <source>
        <dbReference type="ARBA" id="ARBA00023136"/>
    </source>
</evidence>
<dbReference type="InterPro" id="IPR005628">
    <property type="entry name" value="GspK"/>
</dbReference>
<proteinExistence type="inferred from homology"/>